<reference evidence="2" key="1">
    <citation type="submission" date="2020-02" db="EMBL/GenBank/DDBJ databases">
        <authorList>
            <person name="Meier V. D."/>
        </authorList>
    </citation>
    <scope>NUCLEOTIDE SEQUENCE</scope>
    <source>
        <strain evidence="2">AVDCRST_MAG90</strain>
    </source>
</reference>
<evidence type="ECO:0000256" key="1">
    <source>
        <dbReference type="SAM" id="MobiDB-lite"/>
    </source>
</evidence>
<proteinExistence type="predicted"/>
<dbReference type="AlphaFoldDB" id="A0A6J4LXI5"/>
<feature type="non-terminal residue" evidence="2">
    <location>
        <position position="124"/>
    </location>
</feature>
<protein>
    <submittedName>
        <fullName evidence="2">Uncharacterized protein</fullName>
    </submittedName>
</protein>
<sequence length="124" mass="14446">PYRTPRPVPSRRPRGRRGDRGPHRRNAGRQHHHRRRDRRRAQRPGASDRGWADRELSLQGGRILQRRRRARARGRSRTPHPSCPSGDSACRRTRRTSILRPRPRRSRSRAPHCAGGGRGDTRKL</sequence>
<name>A0A6J4LXI5_9HYPH</name>
<feature type="non-terminal residue" evidence="2">
    <location>
        <position position="1"/>
    </location>
</feature>
<feature type="compositionally biased region" description="Basic residues" evidence="1">
    <location>
        <begin position="91"/>
        <end position="110"/>
    </location>
</feature>
<gene>
    <name evidence="2" type="ORF">AVDCRST_MAG90-2137</name>
</gene>
<feature type="compositionally biased region" description="Basic residues" evidence="1">
    <location>
        <begin position="64"/>
        <end position="78"/>
    </location>
</feature>
<feature type="compositionally biased region" description="Basic residues" evidence="1">
    <location>
        <begin position="22"/>
        <end position="42"/>
    </location>
</feature>
<dbReference type="EMBL" id="CADCUC010000418">
    <property type="protein sequence ID" value="CAA9344834.1"/>
    <property type="molecule type" value="Genomic_DNA"/>
</dbReference>
<accession>A0A6J4LXI5</accession>
<feature type="region of interest" description="Disordered" evidence="1">
    <location>
        <begin position="1"/>
        <end position="124"/>
    </location>
</feature>
<evidence type="ECO:0000313" key="2">
    <source>
        <dbReference type="EMBL" id="CAA9344834.1"/>
    </source>
</evidence>
<organism evidence="2">
    <name type="scientific">uncultured Microvirga sp</name>
    <dbReference type="NCBI Taxonomy" id="412392"/>
    <lineage>
        <taxon>Bacteria</taxon>
        <taxon>Pseudomonadati</taxon>
        <taxon>Pseudomonadota</taxon>
        <taxon>Alphaproteobacteria</taxon>
        <taxon>Hyphomicrobiales</taxon>
        <taxon>Methylobacteriaceae</taxon>
        <taxon>Microvirga</taxon>
        <taxon>environmental samples</taxon>
    </lineage>
</organism>